<dbReference type="EMBL" id="JAIQCV010000009">
    <property type="protein sequence ID" value="KAH1064677.1"/>
    <property type="molecule type" value="Genomic_DNA"/>
</dbReference>
<dbReference type="Pfam" id="PF00931">
    <property type="entry name" value="NB-ARC"/>
    <property type="match status" value="1"/>
</dbReference>
<dbReference type="AlphaFoldDB" id="A0A9D3UZ85"/>
<dbReference type="GO" id="GO:0043531">
    <property type="term" value="F:ADP binding"/>
    <property type="evidence" value="ECO:0007669"/>
    <property type="project" value="InterPro"/>
</dbReference>
<accession>A0A9D3UZ85</accession>
<evidence type="ECO:0000256" key="1">
    <source>
        <dbReference type="ARBA" id="ARBA00022821"/>
    </source>
</evidence>
<comment type="caution">
    <text evidence="3">The sequence shown here is derived from an EMBL/GenBank/DDBJ whole genome shotgun (WGS) entry which is preliminary data.</text>
</comment>
<reference evidence="3 4" key="1">
    <citation type="journal article" date="2021" name="Plant Biotechnol. J.">
        <title>Multi-omics assisted identification of the key and species-specific regulatory components of drought-tolerant mechanisms in Gossypium stocksii.</title>
        <authorList>
            <person name="Yu D."/>
            <person name="Ke L."/>
            <person name="Zhang D."/>
            <person name="Wu Y."/>
            <person name="Sun Y."/>
            <person name="Mei J."/>
            <person name="Sun J."/>
            <person name="Sun Y."/>
        </authorList>
    </citation>
    <scope>NUCLEOTIDE SEQUENCE [LARGE SCALE GENOMIC DNA]</scope>
    <source>
        <strain evidence="4">cv. E1</strain>
        <tissue evidence="3">Leaf</tissue>
    </source>
</reference>
<evidence type="ECO:0000313" key="4">
    <source>
        <dbReference type="Proteomes" id="UP000828251"/>
    </source>
</evidence>
<keyword evidence="1" id="KW-0611">Plant defense</keyword>
<evidence type="ECO:0000259" key="2">
    <source>
        <dbReference type="Pfam" id="PF00931"/>
    </source>
</evidence>
<keyword evidence="4" id="KW-1185">Reference proteome</keyword>
<sequence length="169" mass="18908">KVAEWFELKAWVCVSEESDPFKVIKAIIQELPGGYDDSQSLNHLQLKLNHKLSGKKFLLVLDDVWNLRSADWDELRITFSFGAQNSKIIVTTRHESVASIMKTVPSYPLQTLSNDDCWELFAKLAFFGTIPSMHPDLMAIGKAIVKRCDGLPLAAKTLGGLLRCNLDAC</sequence>
<dbReference type="PANTHER" id="PTHR36766:SF51">
    <property type="entry name" value="DISEASE RESISTANCE RPP13-LIKE PROTEIN 1"/>
    <property type="match status" value="1"/>
</dbReference>
<proteinExistence type="predicted"/>
<dbReference type="InterPro" id="IPR002182">
    <property type="entry name" value="NB-ARC"/>
</dbReference>
<protein>
    <recommendedName>
        <fullName evidence="2">NB-ARC domain-containing protein</fullName>
    </recommendedName>
</protein>
<dbReference type="SUPFAM" id="SSF52540">
    <property type="entry name" value="P-loop containing nucleoside triphosphate hydrolases"/>
    <property type="match status" value="1"/>
</dbReference>
<feature type="non-terminal residue" evidence="3">
    <location>
        <position position="1"/>
    </location>
</feature>
<dbReference type="InterPro" id="IPR042197">
    <property type="entry name" value="Apaf_helical"/>
</dbReference>
<name>A0A9D3UZ85_9ROSI</name>
<dbReference type="Proteomes" id="UP000828251">
    <property type="component" value="Unassembled WGS sequence"/>
</dbReference>
<gene>
    <name evidence="3" type="ORF">J1N35_029664</name>
</gene>
<dbReference type="GO" id="GO:0006952">
    <property type="term" value="P:defense response"/>
    <property type="evidence" value="ECO:0007669"/>
    <property type="project" value="UniProtKB-KW"/>
</dbReference>
<dbReference type="PANTHER" id="PTHR36766">
    <property type="entry name" value="PLANT BROAD-SPECTRUM MILDEW RESISTANCE PROTEIN RPW8"/>
    <property type="match status" value="1"/>
</dbReference>
<dbReference type="PRINTS" id="PR00364">
    <property type="entry name" value="DISEASERSIST"/>
</dbReference>
<dbReference type="OrthoDB" id="1743675at2759"/>
<dbReference type="InterPro" id="IPR027417">
    <property type="entry name" value="P-loop_NTPase"/>
</dbReference>
<evidence type="ECO:0000313" key="3">
    <source>
        <dbReference type="EMBL" id="KAH1064677.1"/>
    </source>
</evidence>
<organism evidence="3 4">
    <name type="scientific">Gossypium stocksii</name>
    <dbReference type="NCBI Taxonomy" id="47602"/>
    <lineage>
        <taxon>Eukaryota</taxon>
        <taxon>Viridiplantae</taxon>
        <taxon>Streptophyta</taxon>
        <taxon>Embryophyta</taxon>
        <taxon>Tracheophyta</taxon>
        <taxon>Spermatophyta</taxon>
        <taxon>Magnoliopsida</taxon>
        <taxon>eudicotyledons</taxon>
        <taxon>Gunneridae</taxon>
        <taxon>Pentapetalae</taxon>
        <taxon>rosids</taxon>
        <taxon>malvids</taxon>
        <taxon>Malvales</taxon>
        <taxon>Malvaceae</taxon>
        <taxon>Malvoideae</taxon>
        <taxon>Gossypium</taxon>
    </lineage>
</organism>
<dbReference type="Gene3D" id="3.40.50.300">
    <property type="entry name" value="P-loop containing nucleotide triphosphate hydrolases"/>
    <property type="match status" value="1"/>
</dbReference>
<feature type="domain" description="NB-ARC" evidence="2">
    <location>
        <begin position="3"/>
        <end position="126"/>
    </location>
</feature>
<dbReference type="Gene3D" id="1.10.8.430">
    <property type="entry name" value="Helical domain of apoptotic protease-activating factors"/>
    <property type="match status" value="1"/>
</dbReference>